<dbReference type="EMBL" id="MU006781">
    <property type="protein sequence ID" value="KAF2642611.1"/>
    <property type="molecule type" value="Genomic_DNA"/>
</dbReference>
<evidence type="ECO:0000313" key="3">
    <source>
        <dbReference type="EMBL" id="KAF2642611.1"/>
    </source>
</evidence>
<feature type="compositionally biased region" description="Acidic residues" evidence="1">
    <location>
        <begin position="316"/>
        <end position="330"/>
    </location>
</feature>
<evidence type="ECO:0000313" key="4">
    <source>
        <dbReference type="Proteomes" id="UP000799753"/>
    </source>
</evidence>
<evidence type="ECO:0000256" key="1">
    <source>
        <dbReference type="SAM" id="MobiDB-lite"/>
    </source>
</evidence>
<feature type="region of interest" description="Disordered" evidence="1">
    <location>
        <begin position="187"/>
        <end position="227"/>
    </location>
</feature>
<feature type="compositionally biased region" description="Polar residues" evidence="1">
    <location>
        <begin position="358"/>
        <end position="371"/>
    </location>
</feature>
<feature type="compositionally biased region" description="Basic and acidic residues" evidence="1">
    <location>
        <begin position="331"/>
        <end position="345"/>
    </location>
</feature>
<feature type="chain" id="PRO_5025520245" evidence="2">
    <location>
        <begin position="21"/>
        <end position="435"/>
    </location>
</feature>
<dbReference type="Proteomes" id="UP000799753">
    <property type="component" value="Unassembled WGS sequence"/>
</dbReference>
<evidence type="ECO:0000256" key="2">
    <source>
        <dbReference type="SAM" id="SignalP"/>
    </source>
</evidence>
<keyword evidence="2" id="KW-0732">Signal</keyword>
<accession>A0A6A6S6F8</accession>
<feature type="region of interest" description="Disordered" evidence="1">
    <location>
        <begin position="140"/>
        <end position="172"/>
    </location>
</feature>
<gene>
    <name evidence="3" type="ORF">P280DRAFT_516384</name>
</gene>
<reference evidence="3" key="1">
    <citation type="journal article" date="2020" name="Stud. Mycol.">
        <title>101 Dothideomycetes genomes: a test case for predicting lifestyles and emergence of pathogens.</title>
        <authorList>
            <person name="Haridas S."/>
            <person name="Albert R."/>
            <person name="Binder M."/>
            <person name="Bloem J."/>
            <person name="Labutti K."/>
            <person name="Salamov A."/>
            <person name="Andreopoulos B."/>
            <person name="Baker S."/>
            <person name="Barry K."/>
            <person name="Bills G."/>
            <person name="Bluhm B."/>
            <person name="Cannon C."/>
            <person name="Castanera R."/>
            <person name="Culley D."/>
            <person name="Daum C."/>
            <person name="Ezra D."/>
            <person name="Gonzalez J."/>
            <person name="Henrissat B."/>
            <person name="Kuo A."/>
            <person name="Liang C."/>
            <person name="Lipzen A."/>
            <person name="Lutzoni F."/>
            <person name="Magnuson J."/>
            <person name="Mondo S."/>
            <person name="Nolan M."/>
            <person name="Ohm R."/>
            <person name="Pangilinan J."/>
            <person name="Park H.-J."/>
            <person name="Ramirez L."/>
            <person name="Alfaro M."/>
            <person name="Sun H."/>
            <person name="Tritt A."/>
            <person name="Yoshinaga Y."/>
            <person name="Zwiers L.-H."/>
            <person name="Turgeon B."/>
            <person name="Goodwin S."/>
            <person name="Spatafora J."/>
            <person name="Crous P."/>
            <person name="Grigoriev I."/>
        </authorList>
    </citation>
    <scope>NUCLEOTIDE SEQUENCE</scope>
    <source>
        <strain evidence="3">CBS 473.64</strain>
    </source>
</reference>
<feature type="region of interest" description="Disordered" evidence="1">
    <location>
        <begin position="288"/>
        <end position="405"/>
    </location>
</feature>
<keyword evidence="4" id="KW-1185">Reference proteome</keyword>
<organism evidence="3 4">
    <name type="scientific">Massarina eburnea CBS 473.64</name>
    <dbReference type="NCBI Taxonomy" id="1395130"/>
    <lineage>
        <taxon>Eukaryota</taxon>
        <taxon>Fungi</taxon>
        <taxon>Dikarya</taxon>
        <taxon>Ascomycota</taxon>
        <taxon>Pezizomycotina</taxon>
        <taxon>Dothideomycetes</taxon>
        <taxon>Pleosporomycetidae</taxon>
        <taxon>Pleosporales</taxon>
        <taxon>Massarineae</taxon>
        <taxon>Massarinaceae</taxon>
        <taxon>Massarina</taxon>
    </lineage>
</organism>
<protein>
    <submittedName>
        <fullName evidence="3">Uncharacterized protein</fullName>
    </submittedName>
</protein>
<feature type="compositionally biased region" description="Low complexity" evidence="1">
    <location>
        <begin position="144"/>
        <end position="157"/>
    </location>
</feature>
<name>A0A6A6S6F8_9PLEO</name>
<proteinExistence type="predicted"/>
<feature type="compositionally biased region" description="Acidic residues" evidence="1">
    <location>
        <begin position="208"/>
        <end position="223"/>
    </location>
</feature>
<dbReference type="AlphaFoldDB" id="A0A6A6S6F8"/>
<feature type="compositionally biased region" description="Basic and acidic residues" evidence="1">
    <location>
        <begin position="158"/>
        <end position="170"/>
    </location>
</feature>
<feature type="compositionally biased region" description="Low complexity" evidence="1">
    <location>
        <begin position="188"/>
        <end position="207"/>
    </location>
</feature>
<feature type="signal peptide" evidence="2">
    <location>
        <begin position="1"/>
        <end position="20"/>
    </location>
</feature>
<sequence length="435" mass="47659">MKFFTIPPILLMASVTFVTGAPFHPPNSTAAYWPPNKGCHKIIANLPNVTLTQRFLNDSDIIAAMVNNTKKGSLPNFLSAIANFTNAQAKAFAPRANLTARLMPLTKAETEEELCISEFMQMVKRSVAKDSVNINVRAKGKWETNSSSGPDTPSDTDTNSKTDSDVDQRKKSGVFLYSKRSHGRIVAPPTEEIVTPPVEENWPSDMSTTEEEASDTDSSEGEDLASKVVRSQRLGVIEYSETDSSSGEDEEYLASKVVRSQRLGVIELDTVSETDTSDEDEEYFAFKTVRSRKSGAGSFSKRGDEEIVTPPSAEASESDSDSSLDGEVEKEEEKDQLYWTDKEGQPGDWTKFVESEPMETQPSPTRITNYNPPRAASPEAETQDDTRFSGRLPKGTTVHTNPDGTVEITSTPKVIASLKAYMKAHGVEGMVLTVA</sequence>